<comment type="caution">
    <text evidence="2">The sequence shown here is derived from an EMBL/GenBank/DDBJ whole genome shotgun (WGS) entry which is preliminary data.</text>
</comment>
<evidence type="ECO:0008006" key="4">
    <source>
        <dbReference type="Google" id="ProtNLM"/>
    </source>
</evidence>
<proteinExistence type="predicted"/>
<organism evidence="2 3">
    <name type="scientific">Wocania arenilitoris</name>
    <dbReference type="NCBI Taxonomy" id="2044858"/>
    <lineage>
        <taxon>Bacteria</taxon>
        <taxon>Pseudomonadati</taxon>
        <taxon>Bacteroidota</taxon>
        <taxon>Flavobacteriia</taxon>
        <taxon>Flavobacteriales</taxon>
        <taxon>Flavobacteriaceae</taxon>
        <taxon>Wocania</taxon>
    </lineage>
</organism>
<dbReference type="AlphaFoldDB" id="A0AAE3EQ94"/>
<protein>
    <recommendedName>
        <fullName evidence="4">SGNH hydrolase-type esterase domain-containing protein</fullName>
    </recommendedName>
</protein>
<evidence type="ECO:0000313" key="3">
    <source>
        <dbReference type="Proteomes" id="UP001199795"/>
    </source>
</evidence>
<reference evidence="2" key="1">
    <citation type="submission" date="2022-01" db="EMBL/GenBank/DDBJ databases">
        <title>Draft genome sequence of Sabulilitoribacter arenilitoris KCTC 52401.</title>
        <authorList>
            <person name="Oh J.-S."/>
        </authorList>
    </citation>
    <scope>NUCLEOTIDE SEQUENCE</scope>
    <source>
        <strain evidence="2">HMF6543</strain>
    </source>
</reference>
<dbReference type="InterPro" id="IPR036514">
    <property type="entry name" value="SGNH_hydro_sf"/>
</dbReference>
<dbReference type="Gene3D" id="3.40.50.1110">
    <property type="entry name" value="SGNH hydrolase"/>
    <property type="match status" value="1"/>
</dbReference>
<evidence type="ECO:0000313" key="2">
    <source>
        <dbReference type="EMBL" id="MCF7569660.1"/>
    </source>
</evidence>
<dbReference type="GO" id="GO:0016788">
    <property type="term" value="F:hydrolase activity, acting on ester bonds"/>
    <property type="evidence" value="ECO:0007669"/>
    <property type="project" value="UniProtKB-ARBA"/>
</dbReference>
<sequence>MKNKFLLLFLTVILIYSCAEQTRNPNGEKINENTEWTHTWIVNTNDTLKPKVLLIGDSHVERYYPVVARNLGDSVSCSKFTSSKSLGDPVFIKQLESVLMINEFDIIAFNNGLHGADYNIEQYAGYIPVVYNLLKENAKRSVIWVNTTAIREKNNIEAFADRNKQIIERNSFLKEFTKKNNITLIDFYAATANEPEYYTNDGIHFNNEGVAKEATLLTERAFQILRKEH</sequence>
<feature type="chain" id="PRO_5041954934" description="SGNH hydrolase-type esterase domain-containing protein" evidence="1">
    <location>
        <begin position="20"/>
        <end position="229"/>
    </location>
</feature>
<dbReference type="RefSeq" id="WP_237240987.1">
    <property type="nucleotide sequence ID" value="NZ_JAKKDU010000028.1"/>
</dbReference>
<dbReference type="EMBL" id="JAKKDU010000028">
    <property type="protein sequence ID" value="MCF7569660.1"/>
    <property type="molecule type" value="Genomic_DNA"/>
</dbReference>
<feature type="signal peptide" evidence="1">
    <location>
        <begin position="1"/>
        <end position="19"/>
    </location>
</feature>
<dbReference type="SUPFAM" id="SSF52266">
    <property type="entry name" value="SGNH hydrolase"/>
    <property type="match status" value="1"/>
</dbReference>
<keyword evidence="3" id="KW-1185">Reference proteome</keyword>
<evidence type="ECO:0000256" key="1">
    <source>
        <dbReference type="SAM" id="SignalP"/>
    </source>
</evidence>
<dbReference type="Proteomes" id="UP001199795">
    <property type="component" value="Unassembled WGS sequence"/>
</dbReference>
<keyword evidence="1" id="KW-0732">Signal</keyword>
<accession>A0AAE3EQ94</accession>
<name>A0AAE3EQ94_9FLAO</name>
<dbReference type="PROSITE" id="PS51257">
    <property type="entry name" value="PROKAR_LIPOPROTEIN"/>
    <property type="match status" value="1"/>
</dbReference>
<gene>
    <name evidence="2" type="ORF">L3X37_15035</name>
</gene>